<gene>
    <name evidence="1" type="ORF">P167DRAFT_574696</name>
</gene>
<evidence type="ECO:0000313" key="2">
    <source>
        <dbReference type="Proteomes" id="UP000277580"/>
    </source>
</evidence>
<dbReference type="Proteomes" id="UP000277580">
    <property type="component" value="Unassembled WGS sequence"/>
</dbReference>
<dbReference type="OrthoDB" id="10289548at2759"/>
<dbReference type="AlphaFoldDB" id="A0A3N4KRW4"/>
<organism evidence="1 2">
    <name type="scientific">Morchella conica CCBAS932</name>
    <dbReference type="NCBI Taxonomy" id="1392247"/>
    <lineage>
        <taxon>Eukaryota</taxon>
        <taxon>Fungi</taxon>
        <taxon>Dikarya</taxon>
        <taxon>Ascomycota</taxon>
        <taxon>Pezizomycotina</taxon>
        <taxon>Pezizomycetes</taxon>
        <taxon>Pezizales</taxon>
        <taxon>Morchellaceae</taxon>
        <taxon>Morchella</taxon>
    </lineage>
</organism>
<name>A0A3N4KRW4_9PEZI</name>
<reference evidence="1 2" key="1">
    <citation type="journal article" date="2018" name="Nat. Ecol. Evol.">
        <title>Pezizomycetes genomes reveal the molecular basis of ectomycorrhizal truffle lifestyle.</title>
        <authorList>
            <person name="Murat C."/>
            <person name="Payen T."/>
            <person name="Noel B."/>
            <person name="Kuo A."/>
            <person name="Morin E."/>
            <person name="Chen J."/>
            <person name="Kohler A."/>
            <person name="Krizsan K."/>
            <person name="Balestrini R."/>
            <person name="Da Silva C."/>
            <person name="Montanini B."/>
            <person name="Hainaut M."/>
            <person name="Levati E."/>
            <person name="Barry K.W."/>
            <person name="Belfiori B."/>
            <person name="Cichocki N."/>
            <person name="Clum A."/>
            <person name="Dockter R.B."/>
            <person name="Fauchery L."/>
            <person name="Guy J."/>
            <person name="Iotti M."/>
            <person name="Le Tacon F."/>
            <person name="Lindquist E.A."/>
            <person name="Lipzen A."/>
            <person name="Malagnac F."/>
            <person name="Mello A."/>
            <person name="Molinier V."/>
            <person name="Miyauchi S."/>
            <person name="Poulain J."/>
            <person name="Riccioni C."/>
            <person name="Rubini A."/>
            <person name="Sitrit Y."/>
            <person name="Splivallo R."/>
            <person name="Traeger S."/>
            <person name="Wang M."/>
            <person name="Zifcakova L."/>
            <person name="Wipf D."/>
            <person name="Zambonelli A."/>
            <person name="Paolocci F."/>
            <person name="Nowrousian M."/>
            <person name="Ottonello S."/>
            <person name="Baldrian P."/>
            <person name="Spatafora J.W."/>
            <person name="Henrissat B."/>
            <person name="Nagy L.G."/>
            <person name="Aury J.M."/>
            <person name="Wincker P."/>
            <person name="Grigoriev I.V."/>
            <person name="Bonfante P."/>
            <person name="Martin F.M."/>
        </authorList>
    </citation>
    <scope>NUCLEOTIDE SEQUENCE [LARGE SCALE GENOMIC DNA]</scope>
    <source>
        <strain evidence="1 2">CCBAS932</strain>
    </source>
</reference>
<protein>
    <submittedName>
        <fullName evidence="1">Uncharacterized protein</fullName>
    </submittedName>
</protein>
<proteinExistence type="predicted"/>
<evidence type="ECO:0000313" key="1">
    <source>
        <dbReference type="EMBL" id="RPB12032.1"/>
    </source>
</evidence>
<sequence length="456" mass="51079">MPRCARSSTSLVWGIPVHPTHLLRAIKTHQRLLPVMRALRGCHCFAPNPPRVISPTHLSSCELATSSVPDAAAGCGVLSHGETITRDKASGGSTPLIIEDPKTVVEDLAFTAVSPTVKSGKDFDSNRKGISSVPMEILNLIETEVILSAHEEDVPRTLVDAMDQSAPSEGRQAHSSLPGWRRICVCGERYEETMDVMRCREKVMAEVSGRETQKYLLKQFGLTTAVISTPLKHSIVLLILPSRVSTLPALLNTVPALPMHPPIPRQVLASYPYDISELTGGRLPLSKTHLSRVSSHPPVTTPLVTPSDDFIAHLHPGMFAQHHWRLRNQNFGIRASLVDPDYTFLTEAMIRRIRWCVEELVLWKAVRVAREELGYEELIRIEHFNMTLLSDRERVNKPKEKIIAGDSRIDKHLKEKPPHGQDTGKKANVLKARERKYWSKAIRPSLWLLEELTYEP</sequence>
<dbReference type="EMBL" id="ML119131">
    <property type="protein sequence ID" value="RPB12032.1"/>
    <property type="molecule type" value="Genomic_DNA"/>
</dbReference>
<keyword evidence="2" id="KW-1185">Reference proteome</keyword>
<dbReference type="InParanoid" id="A0A3N4KRW4"/>
<accession>A0A3N4KRW4</accession>